<dbReference type="NCBIfam" id="TIGR03309">
    <property type="entry name" value="matur_yqeB"/>
    <property type="match status" value="1"/>
</dbReference>
<comment type="caution">
    <text evidence="1">The sequence shown here is derived from an EMBL/GenBank/DDBJ whole genome shotgun (WGS) entry which is preliminary data.</text>
</comment>
<evidence type="ECO:0000313" key="1">
    <source>
        <dbReference type="EMBL" id="GAA0727712.1"/>
    </source>
</evidence>
<name>A0ABP3UDI7_9CLOT</name>
<dbReference type="InterPro" id="IPR017695">
    <property type="entry name" value="Se-dep_Mo_hydrolase_YqeB"/>
</dbReference>
<evidence type="ECO:0000313" key="2">
    <source>
        <dbReference type="Proteomes" id="UP001500339"/>
    </source>
</evidence>
<dbReference type="EMBL" id="BAAACF010000003">
    <property type="protein sequence ID" value="GAA0727712.1"/>
    <property type="molecule type" value="Genomic_DNA"/>
</dbReference>
<organism evidence="1 2">
    <name type="scientific">Clostridium malenominatum</name>
    <dbReference type="NCBI Taxonomy" id="1539"/>
    <lineage>
        <taxon>Bacteria</taxon>
        <taxon>Bacillati</taxon>
        <taxon>Bacillota</taxon>
        <taxon>Clostridia</taxon>
        <taxon>Eubacteriales</taxon>
        <taxon>Clostridiaceae</taxon>
        <taxon>Clostridium</taxon>
    </lineage>
</organism>
<dbReference type="RefSeq" id="WP_343770263.1">
    <property type="nucleotide sequence ID" value="NZ_BAAACF010000003.1"/>
</dbReference>
<keyword evidence="2" id="KW-1185">Reference proteome</keyword>
<reference evidence="2" key="1">
    <citation type="journal article" date="2019" name="Int. J. Syst. Evol. Microbiol.">
        <title>The Global Catalogue of Microorganisms (GCM) 10K type strain sequencing project: providing services to taxonomists for standard genome sequencing and annotation.</title>
        <authorList>
            <consortium name="The Broad Institute Genomics Platform"/>
            <consortium name="The Broad Institute Genome Sequencing Center for Infectious Disease"/>
            <person name="Wu L."/>
            <person name="Ma J."/>
        </authorList>
    </citation>
    <scope>NUCLEOTIDE SEQUENCE [LARGE SCALE GENOMIC DNA]</scope>
    <source>
        <strain evidence="2">JCM 1405</strain>
    </source>
</reference>
<protein>
    <submittedName>
        <fullName evidence="1">Selenium-dependent molybdenum cofactor biosynthesis protein YqeB</fullName>
    </submittedName>
</protein>
<gene>
    <name evidence="1" type="primary">yqeB</name>
    <name evidence="1" type="ORF">GCM10008905_25630</name>
</gene>
<proteinExistence type="predicted"/>
<accession>A0ABP3UDI7</accession>
<sequence>MSKDKIVVRGGGDIASGIINKLSKCGFHLLVLEVPAPTAIRRKVCYGEAVYEGQVTIEGITAIKASSLEHIEEIWNEENVPVIIDPKGDYIEKIKPLAVVDCILAKKNLGMTIDKASITVALGPGFEAGKDVHAVIETMRGHNLGKVIYKGCAMENTGVPGEIKGFSKERVIYSPSKGTIKVIKDIGSVVSKDQVIALVGDKEVRGTIDGVLRGIIRDGFNVWEGLKIADIDPRLSELDNCFTISDKARAIAGGVLEAILFLKNKELERILKYE</sequence>
<dbReference type="Proteomes" id="UP001500339">
    <property type="component" value="Unassembled WGS sequence"/>
</dbReference>